<dbReference type="AlphaFoldDB" id="A0A8H8BV56"/>
<evidence type="ECO:0000313" key="5">
    <source>
        <dbReference type="EMBL" id="KAG4425166.1"/>
    </source>
</evidence>
<protein>
    <recommendedName>
        <fullName evidence="4">HNH nuclease domain-containing protein</fullName>
    </recommendedName>
</protein>
<organism evidence="5 6">
    <name type="scientific">Cadophora malorum</name>
    <dbReference type="NCBI Taxonomy" id="108018"/>
    <lineage>
        <taxon>Eukaryota</taxon>
        <taxon>Fungi</taxon>
        <taxon>Dikarya</taxon>
        <taxon>Ascomycota</taxon>
        <taxon>Pezizomycotina</taxon>
        <taxon>Leotiomycetes</taxon>
        <taxon>Helotiales</taxon>
        <taxon>Ploettnerulaceae</taxon>
        <taxon>Cadophora</taxon>
    </lineage>
</organism>
<feature type="transmembrane region" description="Helical" evidence="3">
    <location>
        <begin position="610"/>
        <end position="631"/>
    </location>
</feature>
<feature type="region of interest" description="Disordered" evidence="2">
    <location>
        <begin position="684"/>
        <end position="730"/>
    </location>
</feature>
<feature type="transmembrane region" description="Helical" evidence="3">
    <location>
        <begin position="470"/>
        <end position="489"/>
    </location>
</feature>
<dbReference type="Pfam" id="PF13391">
    <property type="entry name" value="HNH_2"/>
    <property type="match status" value="1"/>
</dbReference>
<dbReference type="InterPro" id="IPR003615">
    <property type="entry name" value="HNH_nuc"/>
</dbReference>
<gene>
    <name evidence="5" type="ORF">IFR04_001733</name>
</gene>
<evidence type="ECO:0000256" key="3">
    <source>
        <dbReference type="SAM" id="Phobius"/>
    </source>
</evidence>
<dbReference type="InterPro" id="IPR038377">
    <property type="entry name" value="Na/Glc_symporter_sf"/>
</dbReference>
<dbReference type="OrthoDB" id="6132759at2759"/>
<dbReference type="GO" id="GO:0005886">
    <property type="term" value="C:plasma membrane"/>
    <property type="evidence" value="ECO:0007669"/>
    <property type="project" value="TreeGrafter"/>
</dbReference>
<accession>A0A8H8BV56</accession>
<feature type="region of interest" description="Disordered" evidence="2">
    <location>
        <begin position="1"/>
        <end position="44"/>
    </location>
</feature>
<evidence type="ECO:0000313" key="6">
    <source>
        <dbReference type="Proteomes" id="UP000664132"/>
    </source>
</evidence>
<keyword evidence="3" id="KW-1133">Transmembrane helix</keyword>
<sequence>MSQPPEIPVRGSSQHVRSPAPTIIVPDRTSSLISSKGKKEKRQLELEQDAINEEIVHAQKRVKRQASFDATHWKTAADIAQLRARSQEVQRKISMSTFKEKGGTEEEWTQTTEATESFALEQSYKLDQEICNKQAEFLISSEQSLSKAQSDQEKSWFKLFITSKLGLGVIETGAGRRSTSDQSNFKSALIEEYAALDPRPGSEYLWCPISHAYIPQSSVKAGHLFAYRHGQLTMDTVFGRQEEPELMSPRNGLLVHEGFEAIFDLGIVTIVPKLESSASTPSDIERWNSTTPREYCLKIIDPEHKDAKRAIEIDGKMTAWKDMDGRPLKFLNDFRPRARYLYFHYVTQLLKVSWRDAHNKKRAGKILKKQFRRPYWGTRGKYVPNFMIRVFIEEVGNEWKWMEENGYEADESEPGDRYALLESTSTQAAGLASSKADDDLEEDHDLEEDDDSGRAEDLRPNATDALVLRAGHWGVAGFAIFMAAFATMLHGVKIDLGFNMTGIFTGSALPALIATFFSSRQGALAATSSIWLGFFAAVITWLTLAQRFSGEVTIASVGATDPCLYGCIAGIGAAAITLGAIRLLDDEGNDRDVAYADPTYDPERLKKAAYISRGITVFLFLALFIIWPLTLYGTAYKFSRNFFTGWVIVSLFWAFFSFFSVTFYPISEDRHLLFSWAKDLVGKGGKGGRGDEFGHHKDKRGTRFGDTSPEVGSADESLKAGAVGVREEKA</sequence>
<dbReference type="EMBL" id="JAFJYH010000013">
    <property type="protein sequence ID" value="KAG4425166.1"/>
    <property type="molecule type" value="Genomic_DNA"/>
</dbReference>
<dbReference type="GO" id="GO:0015204">
    <property type="term" value="F:urea transmembrane transporter activity"/>
    <property type="evidence" value="ECO:0007669"/>
    <property type="project" value="InterPro"/>
</dbReference>
<comment type="caution">
    <text evidence="5">The sequence shown here is derived from an EMBL/GenBank/DDBJ whole genome shotgun (WGS) entry which is preliminary data.</text>
</comment>
<feature type="transmembrane region" description="Helical" evidence="3">
    <location>
        <begin position="643"/>
        <end position="666"/>
    </location>
</feature>
<feature type="domain" description="HNH nuclease" evidence="4">
    <location>
        <begin position="207"/>
        <end position="270"/>
    </location>
</feature>
<keyword evidence="6" id="KW-1185">Reference proteome</keyword>
<dbReference type="Gene3D" id="1.20.1730.10">
    <property type="entry name" value="Sodium/glucose cotransporter"/>
    <property type="match status" value="1"/>
</dbReference>
<feature type="region of interest" description="Disordered" evidence="2">
    <location>
        <begin position="432"/>
        <end position="455"/>
    </location>
</feature>
<feature type="compositionally biased region" description="Acidic residues" evidence="2">
    <location>
        <begin position="438"/>
        <end position="451"/>
    </location>
</feature>
<dbReference type="InterPro" id="IPR031155">
    <property type="entry name" value="DUR"/>
</dbReference>
<proteinExistence type="predicted"/>
<feature type="transmembrane region" description="Helical" evidence="3">
    <location>
        <begin position="496"/>
        <end position="517"/>
    </location>
</feature>
<dbReference type="PANTHER" id="PTHR46154">
    <property type="match status" value="1"/>
</dbReference>
<feature type="transmembrane region" description="Helical" evidence="3">
    <location>
        <begin position="523"/>
        <end position="542"/>
    </location>
</feature>
<keyword evidence="3" id="KW-0472">Membrane</keyword>
<evidence type="ECO:0000256" key="1">
    <source>
        <dbReference type="ARBA" id="ARBA00022448"/>
    </source>
</evidence>
<evidence type="ECO:0000256" key="2">
    <source>
        <dbReference type="SAM" id="MobiDB-lite"/>
    </source>
</evidence>
<keyword evidence="1" id="KW-0813">Transport</keyword>
<reference evidence="5" key="1">
    <citation type="submission" date="2021-02" db="EMBL/GenBank/DDBJ databases">
        <title>Genome sequence Cadophora malorum strain M34.</title>
        <authorList>
            <person name="Stefanovic E."/>
            <person name="Vu D."/>
            <person name="Scully C."/>
            <person name="Dijksterhuis J."/>
            <person name="Roader J."/>
            <person name="Houbraken J."/>
        </authorList>
    </citation>
    <scope>NUCLEOTIDE SEQUENCE</scope>
    <source>
        <strain evidence="5">M34</strain>
    </source>
</reference>
<keyword evidence="3" id="KW-0812">Transmembrane</keyword>
<feature type="transmembrane region" description="Helical" evidence="3">
    <location>
        <begin position="563"/>
        <end position="584"/>
    </location>
</feature>
<evidence type="ECO:0000259" key="4">
    <source>
        <dbReference type="Pfam" id="PF13391"/>
    </source>
</evidence>
<name>A0A8H8BV56_9HELO</name>
<dbReference type="PANTHER" id="PTHR46154:SF4">
    <property type="entry name" value="UREA ACTIVE TRANSPORTER"/>
    <property type="match status" value="1"/>
</dbReference>
<dbReference type="Proteomes" id="UP000664132">
    <property type="component" value="Unassembled WGS sequence"/>
</dbReference>